<reference evidence="2" key="4">
    <citation type="submission" date="2022-04" db="EMBL/GenBank/DDBJ databases">
        <authorList>
            <person name="Komine T."/>
            <person name="Fukano H."/>
            <person name="Wada S."/>
        </authorList>
    </citation>
    <scope>NUCLEOTIDE SEQUENCE</scope>
    <source>
        <strain evidence="2">NJB18185</strain>
    </source>
</reference>
<protein>
    <submittedName>
        <fullName evidence="2">Uncharacterized protein</fullName>
    </submittedName>
</protein>
<name>A0AA37PPA4_9MYCO</name>
<dbReference type="EMBL" id="BQYH01000027">
    <property type="protein sequence ID" value="GKU73847.1"/>
    <property type="molecule type" value="Genomic_DNA"/>
</dbReference>
<accession>A0AA37PPA4</accession>
<dbReference type="Proteomes" id="UP001139505">
    <property type="component" value="Unassembled WGS sequence"/>
</dbReference>
<sequence length="60" mass="6621">MAGQFRQDLNNQAAQTKKFVALVEETSANNKKLLGVTDEIMGSAKGRMANAFFNHAQEIH</sequence>
<dbReference type="Proteomes" id="UP000245060">
    <property type="component" value="Unassembled WGS sequence"/>
</dbReference>
<reference evidence="2" key="3">
    <citation type="journal article" date="2022" name="Microbiol. Resour. Announc.">
        <title>Draft Genome Sequences of Eight Mycobacterium montefiorense Strains Isolated from Salamanders in Captivity.</title>
        <authorList>
            <person name="Komine T."/>
            <person name="Ihara H."/>
            <person name="Fukano H."/>
            <person name="Hoshino Y."/>
            <person name="Kurata O."/>
            <person name="Wada S."/>
        </authorList>
    </citation>
    <scope>NUCLEOTIDE SEQUENCE</scope>
    <source>
        <strain evidence="2">NJB18185</strain>
    </source>
</reference>
<reference evidence="1" key="1">
    <citation type="journal article" date="2018" name="Genome Announc.">
        <title>Draft Genome Sequence of Mycobacterium montefiorense Isolated from Japanese Black Salamander (Hynobius nigrescens).</title>
        <authorList>
            <person name="Fukano H."/>
            <person name="Yoshida M."/>
            <person name="Shimizu A."/>
            <person name="Iwao H."/>
            <person name="Katayama Y."/>
            <person name="Omatsu T."/>
            <person name="Mizutani T."/>
            <person name="Kurata O."/>
            <person name="Wada S."/>
            <person name="Hoshino Y."/>
        </authorList>
    </citation>
    <scope>NUCLEOTIDE SEQUENCE</scope>
    <source>
        <strain evidence="1">BS</strain>
    </source>
</reference>
<dbReference type="AlphaFoldDB" id="A0AA37PPA4"/>
<keyword evidence="3" id="KW-1185">Reference proteome</keyword>
<evidence type="ECO:0000313" key="3">
    <source>
        <dbReference type="Proteomes" id="UP000245060"/>
    </source>
</evidence>
<evidence type="ECO:0000313" key="2">
    <source>
        <dbReference type="EMBL" id="GKU73847.1"/>
    </source>
</evidence>
<evidence type="ECO:0000313" key="1">
    <source>
        <dbReference type="EMBL" id="GBG40594.1"/>
    </source>
</evidence>
<dbReference type="EMBL" id="BFCH01000036">
    <property type="protein sequence ID" value="GBG40594.1"/>
    <property type="molecule type" value="Genomic_DNA"/>
</dbReference>
<organism evidence="2 4">
    <name type="scientific">Mycobacterium montefiorense</name>
    <dbReference type="NCBI Taxonomy" id="154654"/>
    <lineage>
        <taxon>Bacteria</taxon>
        <taxon>Bacillati</taxon>
        <taxon>Actinomycetota</taxon>
        <taxon>Actinomycetes</taxon>
        <taxon>Mycobacteriales</taxon>
        <taxon>Mycobacteriaceae</taxon>
        <taxon>Mycobacterium</taxon>
        <taxon>Mycobacterium simiae complex</taxon>
    </lineage>
</organism>
<proteinExistence type="predicted"/>
<gene>
    <name evidence="1" type="ORF">MmonteBS_49660</name>
    <name evidence="2" type="ORF">NJB18185_36180</name>
</gene>
<evidence type="ECO:0000313" key="4">
    <source>
        <dbReference type="Proteomes" id="UP001139505"/>
    </source>
</evidence>
<reference evidence="3" key="2">
    <citation type="submission" date="2018-04" db="EMBL/GenBank/DDBJ databases">
        <title>Draft genome sequence of Mycobacterium montefiorense isolated from Japanese black salamander.</title>
        <authorList>
            <person name="Fukano H."/>
            <person name="Yoshida M."/>
            <person name="Shimizu A."/>
            <person name="Iwao H."/>
            <person name="Kurata O."/>
            <person name="Katayama Y."/>
            <person name="Omatsu T."/>
            <person name="Mizutani T."/>
            <person name="Wada S."/>
            <person name="Hoshino Y."/>
        </authorList>
    </citation>
    <scope>NUCLEOTIDE SEQUENCE [LARGE SCALE GENOMIC DNA]</scope>
    <source>
        <strain evidence="3">BS</strain>
    </source>
</reference>
<comment type="caution">
    <text evidence="2">The sequence shown here is derived from an EMBL/GenBank/DDBJ whole genome shotgun (WGS) entry which is preliminary data.</text>
</comment>